<dbReference type="AlphaFoldDB" id="G6EED9"/>
<evidence type="ECO:0000256" key="2">
    <source>
        <dbReference type="ARBA" id="ARBA00023002"/>
    </source>
</evidence>
<organism evidence="4 5">
    <name type="scientific">Novosphingobium pentaromativorans US6-1</name>
    <dbReference type="NCBI Taxonomy" id="1088721"/>
    <lineage>
        <taxon>Bacteria</taxon>
        <taxon>Pseudomonadati</taxon>
        <taxon>Pseudomonadota</taxon>
        <taxon>Alphaproteobacteria</taxon>
        <taxon>Sphingomonadales</taxon>
        <taxon>Sphingomonadaceae</taxon>
        <taxon>Novosphingobium</taxon>
    </lineage>
</organism>
<evidence type="ECO:0000313" key="4">
    <source>
        <dbReference type="EMBL" id="EHJ60362.1"/>
    </source>
</evidence>
<protein>
    <submittedName>
        <fullName evidence="4">Short-chain dehydrogenase/reductase SDR</fullName>
    </submittedName>
</protein>
<keyword evidence="5" id="KW-1185">Reference proteome</keyword>
<dbReference type="STRING" id="1088721.JI59_06565"/>
<accession>G6EED9</accession>
<dbReference type="PATRIC" id="fig|1088721.3.peg.2677"/>
<evidence type="ECO:0000256" key="3">
    <source>
        <dbReference type="RuleBase" id="RU000363"/>
    </source>
</evidence>
<dbReference type="CDD" id="cd05374">
    <property type="entry name" value="17beta-HSD-like_SDR_c"/>
    <property type="match status" value="1"/>
</dbReference>
<proteinExistence type="inferred from homology"/>
<dbReference type="InterPro" id="IPR036291">
    <property type="entry name" value="NAD(P)-bd_dom_sf"/>
</dbReference>
<dbReference type="Pfam" id="PF00106">
    <property type="entry name" value="adh_short"/>
    <property type="match status" value="1"/>
</dbReference>
<dbReference type="GO" id="GO:0016491">
    <property type="term" value="F:oxidoreductase activity"/>
    <property type="evidence" value="ECO:0007669"/>
    <property type="project" value="UniProtKB-KW"/>
</dbReference>
<dbReference type="NCBIfam" id="NF004824">
    <property type="entry name" value="PRK06180.1"/>
    <property type="match status" value="1"/>
</dbReference>
<dbReference type="InterPro" id="IPR051911">
    <property type="entry name" value="SDR_oxidoreductase"/>
</dbReference>
<keyword evidence="2" id="KW-0560">Oxidoreductase</keyword>
<dbReference type="PRINTS" id="PR00080">
    <property type="entry name" value="SDRFAMILY"/>
</dbReference>
<dbReference type="PRINTS" id="PR00081">
    <property type="entry name" value="GDHRDH"/>
</dbReference>
<comment type="similarity">
    <text evidence="1 3">Belongs to the short-chain dehydrogenases/reductases (SDR) family.</text>
</comment>
<dbReference type="PANTHER" id="PTHR43976">
    <property type="entry name" value="SHORT CHAIN DEHYDROGENASE"/>
    <property type="match status" value="1"/>
</dbReference>
<dbReference type="eggNOG" id="COG4221">
    <property type="taxonomic scope" value="Bacteria"/>
</dbReference>
<comment type="caution">
    <text evidence="4">The sequence shown here is derived from an EMBL/GenBank/DDBJ whole genome shotgun (WGS) entry which is preliminary data.</text>
</comment>
<sequence>MTKMTNWLITGIGGGLGRELARAALARGDTVVGTSRRAEDAEFTSFAPDRAHLLCVDLRDEASVHEAVARAEALTGGIDRLVNNAGYGLIGAIEEVSIDEARDLFEINVFGAMRMIQAMLPHMRGRRAGHVVNITSVSGHAPWAGTAIYGASKYALECLGQTLAQEVAPMNIRVTNVAPGGMRTEFAASGLRIAGADIADYDEVAHFARRSLTENAGKEKGDPRRAAAAILEALDAPEPPLHLFLGEDALHYATDQHAFVAAQIRDWERLSLSIAFEEAWCTG</sequence>
<dbReference type="EMBL" id="AGFM01000039">
    <property type="protein sequence ID" value="EHJ60362.1"/>
    <property type="molecule type" value="Genomic_DNA"/>
</dbReference>
<dbReference type="InterPro" id="IPR002347">
    <property type="entry name" value="SDR_fam"/>
</dbReference>
<dbReference type="Gene3D" id="3.40.50.720">
    <property type="entry name" value="NAD(P)-binding Rossmann-like Domain"/>
    <property type="match status" value="1"/>
</dbReference>
<dbReference type="Proteomes" id="UP000004030">
    <property type="component" value="Unassembled WGS sequence"/>
</dbReference>
<dbReference type="InterPro" id="IPR020904">
    <property type="entry name" value="Sc_DH/Rdtase_CS"/>
</dbReference>
<reference evidence="4 5" key="1">
    <citation type="journal article" date="2012" name="J. Bacteriol.">
        <title>Genome sequence of benzo(a)pyrene-degrading bacterium Novosphingobium pentaromativorans US6-1.</title>
        <authorList>
            <person name="Luo Y.R."/>
            <person name="Kang S.G."/>
            <person name="Kim S.J."/>
            <person name="Kim M.R."/>
            <person name="Li N."/>
            <person name="Lee J.H."/>
            <person name="Kwon K.K."/>
        </authorList>
    </citation>
    <scope>NUCLEOTIDE SEQUENCE [LARGE SCALE GENOMIC DNA]</scope>
    <source>
        <strain evidence="4 5">US6-1</strain>
    </source>
</reference>
<dbReference type="SUPFAM" id="SSF51735">
    <property type="entry name" value="NAD(P)-binding Rossmann-fold domains"/>
    <property type="match status" value="1"/>
</dbReference>
<evidence type="ECO:0000313" key="5">
    <source>
        <dbReference type="Proteomes" id="UP000004030"/>
    </source>
</evidence>
<evidence type="ECO:0000256" key="1">
    <source>
        <dbReference type="ARBA" id="ARBA00006484"/>
    </source>
</evidence>
<dbReference type="PANTHER" id="PTHR43976:SF16">
    <property type="entry name" value="SHORT-CHAIN DEHYDROGENASE_REDUCTASE FAMILY PROTEIN"/>
    <property type="match status" value="1"/>
</dbReference>
<name>G6EED9_9SPHN</name>
<gene>
    <name evidence="4" type="ORF">NSU_2710</name>
</gene>
<dbReference type="PROSITE" id="PS00061">
    <property type="entry name" value="ADH_SHORT"/>
    <property type="match status" value="1"/>
</dbReference>